<keyword evidence="3" id="KW-1185">Reference proteome</keyword>
<dbReference type="AlphaFoldDB" id="A0AA38C2F0"/>
<name>A0AA38C2F0_TAXCH</name>
<gene>
    <name evidence="2" type="ORF">KI387_041828</name>
</gene>
<feature type="coiled-coil region" evidence="1">
    <location>
        <begin position="40"/>
        <end position="70"/>
    </location>
</feature>
<comment type="caution">
    <text evidence="2">The sequence shown here is derived from an EMBL/GenBank/DDBJ whole genome shotgun (WGS) entry which is preliminary data.</text>
</comment>
<reference evidence="2 3" key="1">
    <citation type="journal article" date="2021" name="Nat. Plants">
        <title>The Taxus genome provides insights into paclitaxel biosynthesis.</title>
        <authorList>
            <person name="Xiong X."/>
            <person name="Gou J."/>
            <person name="Liao Q."/>
            <person name="Li Y."/>
            <person name="Zhou Q."/>
            <person name="Bi G."/>
            <person name="Li C."/>
            <person name="Du R."/>
            <person name="Wang X."/>
            <person name="Sun T."/>
            <person name="Guo L."/>
            <person name="Liang H."/>
            <person name="Lu P."/>
            <person name="Wu Y."/>
            <person name="Zhang Z."/>
            <person name="Ro D.K."/>
            <person name="Shang Y."/>
            <person name="Huang S."/>
            <person name="Yan J."/>
        </authorList>
    </citation>
    <scope>NUCLEOTIDE SEQUENCE [LARGE SCALE GENOMIC DNA]</scope>
    <source>
        <strain evidence="2">Ta-2019</strain>
    </source>
</reference>
<accession>A0AA38C2F0</accession>
<organism evidence="2 3">
    <name type="scientific">Taxus chinensis</name>
    <name type="common">Chinese yew</name>
    <name type="synonym">Taxus wallichiana var. chinensis</name>
    <dbReference type="NCBI Taxonomy" id="29808"/>
    <lineage>
        <taxon>Eukaryota</taxon>
        <taxon>Viridiplantae</taxon>
        <taxon>Streptophyta</taxon>
        <taxon>Embryophyta</taxon>
        <taxon>Tracheophyta</taxon>
        <taxon>Spermatophyta</taxon>
        <taxon>Pinopsida</taxon>
        <taxon>Pinidae</taxon>
        <taxon>Conifers II</taxon>
        <taxon>Cupressales</taxon>
        <taxon>Taxaceae</taxon>
        <taxon>Taxus</taxon>
    </lineage>
</organism>
<keyword evidence="1" id="KW-0175">Coiled coil</keyword>
<evidence type="ECO:0000256" key="1">
    <source>
        <dbReference type="SAM" id="Coils"/>
    </source>
</evidence>
<proteinExistence type="predicted"/>
<feature type="non-terminal residue" evidence="2">
    <location>
        <position position="79"/>
    </location>
</feature>
<evidence type="ECO:0000313" key="3">
    <source>
        <dbReference type="Proteomes" id="UP000824469"/>
    </source>
</evidence>
<evidence type="ECO:0000313" key="2">
    <source>
        <dbReference type="EMBL" id="KAH9292985.1"/>
    </source>
</evidence>
<protein>
    <submittedName>
        <fullName evidence="2">Uncharacterized protein</fullName>
    </submittedName>
</protein>
<dbReference type="Proteomes" id="UP000824469">
    <property type="component" value="Unassembled WGS sequence"/>
</dbReference>
<dbReference type="EMBL" id="JAHRHJ020001905">
    <property type="protein sequence ID" value="KAH9292985.1"/>
    <property type="molecule type" value="Genomic_DNA"/>
</dbReference>
<sequence length="79" mass="9177">NVGALLDTSGSTEVNPIMDTQQLIDEQEYNAINKVSMEIKERLFRRNNRIKSLEKELEENNKEIIERDNEIKGKESIIT</sequence>
<feature type="non-terminal residue" evidence="2">
    <location>
        <position position="1"/>
    </location>
</feature>